<reference evidence="2" key="1">
    <citation type="submission" date="2016-11" db="UniProtKB">
        <authorList>
            <consortium name="WormBaseParasite"/>
        </authorList>
    </citation>
    <scope>IDENTIFICATION</scope>
</reference>
<dbReference type="WBParaSite" id="Hba_12742">
    <property type="protein sequence ID" value="Hba_12742"/>
    <property type="gene ID" value="Hba_12742"/>
</dbReference>
<evidence type="ECO:0000313" key="1">
    <source>
        <dbReference type="Proteomes" id="UP000095283"/>
    </source>
</evidence>
<sequence length="99" mass="11495">MTDISDDVEIGYSVIVPYELLYPWVPLETVIKIRFVSSYSSAFARSLERQLIEYKIDHNGPIDLSRAQDTVQWLRSVVNDRYPASSTGKEISKWKSIRR</sequence>
<proteinExistence type="predicted"/>
<name>A0A1I7X5P1_HETBA</name>
<evidence type="ECO:0000313" key="2">
    <source>
        <dbReference type="WBParaSite" id="Hba_12742"/>
    </source>
</evidence>
<keyword evidence="1" id="KW-1185">Reference proteome</keyword>
<dbReference type="AlphaFoldDB" id="A0A1I7X5P1"/>
<organism evidence="1 2">
    <name type="scientific">Heterorhabditis bacteriophora</name>
    <name type="common">Entomopathogenic nematode worm</name>
    <dbReference type="NCBI Taxonomy" id="37862"/>
    <lineage>
        <taxon>Eukaryota</taxon>
        <taxon>Metazoa</taxon>
        <taxon>Ecdysozoa</taxon>
        <taxon>Nematoda</taxon>
        <taxon>Chromadorea</taxon>
        <taxon>Rhabditida</taxon>
        <taxon>Rhabditina</taxon>
        <taxon>Rhabditomorpha</taxon>
        <taxon>Strongyloidea</taxon>
        <taxon>Heterorhabditidae</taxon>
        <taxon>Heterorhabditis</taxon>
    </lineage>
</organism>
<dbReference type="Proteomes" id="UP000095283">
    <property type="component" value="Unplaced"/>
</dbReference>
<accession>A0A1I7X5P1</accession>
<protein>
    <submittedName>
        <fullName evidence="2">RWD domain-containing protein</fullName>
    </submittedName>
</protein>